<gene>
    <name evidence="1" type="ORF">LTRI10_LOCUS21144</name>
</gene>
<name>A0AAV2E132_9ROSI</name>
<protein>
    <recommendedName>
        <fullName evidence="3">Retrotransposon Copia-like N-terminal domain-containing protein</fullName>
    </recommendedName>
</protein>
<sequence>MATSNNDPGTKSSSGGITIRKFNGKNYLQWSQSVRMFITGKQKGEYLTSTATRLAESNVVAYTKWNNDDNQVRFWLISTMEPYIGDNYLLHQSAKELWADVEETYSTQDNSYALFEVESTLFNFKQGTMSATEYYNRLV</sequence>
<evidence type="ECO:0000313" key="2">
    <source>
        <dbReference type="Proteomes" id="UP001497516"/>
    </source>
</evidence>
<reference evidence="1 2" key="1">
    <citation type="submission" date="2024-04" db="EMBL/GenBank/DDBJ databases">
        <authorList>
            <person name="Fracassetti M."/>
        </authorList>
    </citation>
    <scope>NUCLEOTIDE SEQUENCE [LARGE SCALE GENOMIC DNA]</scope>
</reference>
<accession>A0AAV2E132</accession>
<dbReference type="AlphaFoldDB" id="A0AAV2E132"/>
<dbReference type="PANTHER" id="PTHR37610">
    <property type="entry name" value="CCHC-TYPE DOMAIN-CONTAINING PROTEIN"/>
    <property type="match status" value="1"/>
</dbReference>
<evidence type="ECO:0000313" key="1">
    <source>
        <dbReference type="EMBL" id="CAL1379638.1"/>
    </source>
</evidence>
<organism evidence="1 2">
    <name type="scientific">Linum trigynum</name>
    <dbReference type="NCBI Taxonomy" id="586398"/>
    <lineage>
        <taxon>Eukaryota</taxon>
        <taxon>Viridiplantae</taxon>
        <taxon>Streptophyta</taxon>
        <taxon>Embryophyta</taxon>
        <taxon>Tracheophyta</taxon>
        <taxon>Spermatophyta</taxon>
        <taxon>Magnoliopsida</taxon>
        <taxon>eudicotyledons</taxon>
        <taxon>Gunneridae</taxon>
        <taxon>Pentapetalae</taxon>
        <taxon>rosids</taxon>
        <taxon>fabids</taxon>
        <taxon>Malpighiales</taxon>
        <taxon>Linaceae</taxon>
        <taxon>Linum</taxon>
    </lineage>
</organism>
<dbReference type="PANTHER" id="PTHR37610:SF47">
    <property type="entry name" value="RETROTRANSPOSON COPIA-LIKE N-TERMINAL DOMAIN-CONTAINING PROTEIN"/>
    <property type="match status" value="1"/>
</dbReference>
<keyword evidence="2" id="KW-1185">Reference proteome</keyword>
<evidence type="ECO:0008006" key="3">
    <source>
        <dbReference type="Google" id="ProtNLM"/>
    </source>
</evidence>
<proteinExistence type="predicted"/>
<dbReference type="Proteomes" id="UP001497516">
    <property type="component" value="Chromosome 3"/>
</dbReference>
<dbReference type="EMBL" id="OZ034816">
    <property type="protein sequence ID" value="CAL1379638.1"/>
    <property type="molecule type" value="Genomic_DNA"/>
</dbReference>